<dbReference type="GO" id="GO:0005802">
    <property type="term" value="C:trans-Golgi network"/>
    <property type="evidence" value="ECO:0007669"/>
    <property type="project" value="TreeGrafter"/>
</dbReference>
<feature type="compositionally biased region" description="Low complexity" evidence="3">
    <location>
        <begin position="1185"/>
        <end position="1197"/>
    </location>
</feature>
<dbReference type="GeneID" id="54475940"/>
<dbReference type="InterPro" id="IPR013935">
    <property type="entry name" value="Trs120_TRAPPC9"/>
</dbReference>
<evidence type="ECO:0000256" key="3">
    <source>
        <dbReference type="SAM" id="MobiDB-lite"/>
    </source>
</evidence>
<dbReference type="PANTHER" id="PTHR21512">
    <property type="entry name" value="TRAFFICKING PROTEIN PARTICLE COMPLEX SUBUNIT 9"/>
    <property type="match status" value="1"/>
</dbReference>
<feature type="domain" description="Trs120/TRAPPC9 fourth Ig-like" evidence="7">
    <location>
        <begin position="1186"/>
        <end position="1286"/>
    </location>
</feature>
<feature type="compositionally biased region" description="Polar residues" evidence="3">
    <location>
        <begin position="276"/>
        <end position="292"/>
    </location>
</feature>
<evidence type="ECO:0000259" key="6">
    <source>
        <dbReference type="Pfam" id="PF26254"/>
    </source>
</evidence>
<dbReference type="Pfam" id="PF08626">
    <property type="entry name" value="TRAPPC9-Trs120"/>
    <property type="match status" value="1"/>
</dbReference>
<dbReference type="Pfam" id="PF26283">
    <property type="entry name" value="Ig_TRAPPC9-Trs120_4th"/>
    <property type="match status" value="1"/>
</dbReference>
<dbReference type="RefSeq" id="XP_033585382.1">
    <property type="nucleotide sequence ID" value="XM_033734938.1"/>
</dbReference>
<gene>
    <name evidence="8" type="ORF">BDY17DRAFT_305879</name>
</gene>
<feature type="region of interest" description="Disordered" evidence="3">
    <location>
        <begin position="189"/>
        <end position="304"/>
    </location>
</feature>
<evidence type="ECO:0000256" key="2">
    <source>
        <dbReference type="ARBA" id="ARBA00023034"/>
    </source>
</evidence>
<comment type="subcellular location">
    <subcellularLocation>
        <location evidence="1">Golgi apparatus</location>
    </subcellularLocation>
</comment>
<feature type="compositionally biased region" description="Polar residues" evidence="3">
    <location>
        <begin position="191"/>
        <end position="207"/>
    </location>
</feature>
<evidence type="ECO:0000259" key="4">
    <source>
        <dbReference type="Pfam" id="PF08626"/>
    </source>
</evidence>
<dbReference type="OrthoDB" id="27962at2759"/>
<evidence type="ECO:0000259" key="5">
    <source>
        <dbReference type="Pfam" id="PF26251"/>
    </source>
</evidence>
<dbReference type="EMBL" id="MU001643">
    <property type="protein sequence ID" value="KAF2478812.1"/>
    <property type="molecule type" value="Genomic_DNA"/>
</dbReference>
<feature type="domain" description="Trs120/TRAPPC9 N-terminal" evidence="4">
    <location>
        <begin position="6"/>
        <end position="378"/>
    </location>
</feature>
<keyword evidence="2" id="KW-0333">Golgi apparatus</keyword>
<dbReference type="InterPro" id="IPR058564">
    <property type="entry name" value="TPR_TRAPPC9_Trs120"/>
</dbReference>
<dbReference type="Proteomes" id="UP000799767">
    <property type="component" value="Unassembled WGS sequence"/>
</dbReference>
<evidence type="ECO:0000313" key="9">
    <source>
        <dbReference type="Proteomes" id="UP000799767"/>
    </source>
</evidence>
<feature type="domain" description="Trs120/TRAPPC9 TPR region" evidence="5">
    <location>
        <begin position="414"/>
        <end position="700"/>
    </location>
</feature>
<dbReference type="PANTHER" id="PTHR21512:SF5">
    <property type="entry name" value="TRAFFICKING PROTEIN PARTICLE COMPLEX SUBUNIT 9"/>
    <property type="match status" value="1"/>
</dbReference>
<dbReference type="Pfam" id="PF26254">
    <property type="entry name" value="Ig_TRAPPC9-Trs120_1st"/>
    <property type="match status" value="1"/>
</dbReference>
<accession>A0A6A6PFS4</accession>
<proteinExistence type="predicted"/>
<feature type="region of interest" description="Disordered" evidence="3">
    <location>
        <begin position="1167"/>
        <end position="1197"/>
    </location>
</feature>
<name>A0A6A6PFS4_9PEZI</name>
<reference evidence="8" key="1">
    <citation type="journal article" date="2020" name="Stud. Mycol.">
        <title>101 Dothideomycetes genomes: a test case for predicting lifestyles and emergence of pathogens.</title>
        <authorList>
            <person name="Haridas S."/>
            <person name="Albert R."/>
            <person name="Binder M."/>
            <person name="Bloem J."/>
            <person name="Labutti K."/>
            <person name="Salamov A."/>
            <person name="Andreopoulos B."/>
            <person name="Baker S."/>
            <person name="Barry K."/>
            <person name="Bills G."/>
            <person name="Bluhm B."/>
            <person name="Cannon C."/>
            <person name="Castanera R."/>
            <person name="Culley D."/>
            <person name="Daum C."/>
            <person name="Ezra D."/>
            <person name="Gonzalez J."/>
            <person name="Henrissat B."/>
            <person name="Kuo A."/>
            <person name="Liang C."/>
            <person name="Lipzen A."/>
            <person name="Lutzoni F."/>
            <person name="Magnuson J."/>
            <person name="Mondo S."/>
            <person name="Nolan M."/>
            <person name="Ohm R."/>
            <person name="Pangilinan J."/>
            <person name="Park H.-J."/>
            <person name="Ramirez L."/>
            <person name="Alfaro M."/>
            <person name="Sun H."/>
            <person name="Tritt A."/>
            <person name="Yoshinaga Y."/>
            <person name="Zwiers L.-H."/>
            <person name="Turgeon B."/>
            <person name="Goodwin S."/>
            <person name="Spatafora J."/>
            <person name="Crous P."/>
            <person name="Grigoriev I."/>
        </authorList>
    </citation>
    <scope>NUCLEOTIDE SEQUENCE</scope>
    <source>
        <strain evidence="8">CBS 113389</strain>
    </source>
</reference>
<evidence type="ECO:0000256" key="1">
    <source>
        <dbReference type="ARBA" id="ARBA00004555"/>
    </source>
</evidence>
<dbReference type="InterPro" id="IPR058568">
    <property type="entry name" value="Ig_TRAPPC9_Trs120_4th"/>
</dbReference>
<organism evidence="8 9">
    <name type="scientific">Neohortaea acidophila</name>
    <dbReference type="NCBI Taxonomy" id="245834"/>
    <lineage>
        <taxon>Eukaryota</taxon>
        <taxon>Fungi</taxon>
        <taxon>Dikarya</taxon>
        <taxon>Ascomycota</taxon>
        <taxon>Pezizomycotina</taxon>
        <taxon>Dothideomycetes</taxon>
        <taxon>Dothideomycetidae</taxon>
        <taxon>Mycosphaerellales</taxon>
        <taxon>Teratosphaeriaceae</taxon>
        <taxon>Neohortaea</taxon>
    </lineage>
</organism>
<dbReference type="Pfam" id="PF26280">
    <property type="entry name" value="Ig_TRAPPC9-Trs120_2nd"/>
    <property type="match status" value="1"/>
</dbReference>
<sequence length="1310" mass="142268">MAADRFSPLAPAHIRVLVLPIGQLPRSRFLAFVHRLQHEAAVVPLSALQDYVKDNELLLSPNAFPRGSLLFNYTTSLPGQQQLQLSPFELYREPLLVLGVKDGLFAGQDGAEEELRAVTGQLRERHPRVVHRQILVCHDGDNLPSTPHPDVIYIRNEDEQLGTSLQIAARDFSARFLVELSTYARALSASPGVQTPGQTARSLQRSSLQREHETPTPPINGASPPQIIEPSSPVKSVEDLRPKSPPLNSDIRATTSFEILGNGATATRPSLPESRPSYNKSSHSRQSSQDRASMQGFGSVASQEKLKSRGKARVGLVMASIQLLAGQWNEALHMFVEHTTRARALSDSLWHAKGLEGIVVCLLLHVWTGLDFTIPSICYAPEKSTSGHAQRPSVNLAADFRVSSDGQPSSSARLAATLPDLLRLILGMYSSGEGSLELPYVSVAEATIRFSKLLAILHNTGGVFAQETFSNSLLPSDSAPHSPRQPRTAKLAGDVFKSTLSDLLSNLHPQNEENLSVAEQAGLLSGISSVYAMVHMNRREAVAIKDMLAKLTGALTSARKRGAAEMGIHPAASLSVDAGAHSLFSGSEGSDGLEQMMSDFAAIYGVSMDSTRVSEPTVYDALYFGNEALKLDIMRALAAFCEAAPYPHAVLRVNASMLRVFGPNGAVDADPAGKPTILSKDEQARCITAITRTVGMSRSLGIKDLEADYWDDFLIRDVEFLPAAPDQGVVDLTKVKIGGAIAGSATNPLLYDPNASRPTTADKARTTQILVREEMSVCRITLQNPYDVSVDVESIELITDGVELQTTHARFTLSPMGIQRINLSVSPAHTGLCKITGCQVKIQACRKRAFSIISKPWKASAPALNKEFGALSVSKDRQKTSAAEPVEVLLHVIEPQPTIILDTSSIHDSRLMLLNGEVCEVHLTLRNTSDVPANIFKIVSSHDAVQLQEIAIEEDSSQTSESTETTLIPPGETVTFTFDATGVDNVSQVQLLFSYTSTTSTATTDPEPPTQYARLLTIPIHLTVNSALQVQRLDALPLDIAENGEYSFVLAFDVTNIWAKALFYSCFVADLKLKSAEPRRCHNHEGVLAPGQIQRVFMPVARSMFLTQEDLEPVSVRAALLKRLQVYWEVEGEERTGWVNLSNLTMGDEVRDVVIGAAISLSLELLPSTNEPADNNDDDAKSEATDATTSTITPTTSKARAKTGTFITLRAHLYNRAPRSTALIVHLIPHSLLSSDAQHMQRRIAVAGAQHRLVPPVAEGTEHHVDFDFCPLLSGVVELEVVVKGAVGRGKEAELGQLWTAHKKLRLRVV</sequence>
<dbReference type="InterPro" id="IPR058565">
    <property type="entry name" value="Ig_TRAPPC9_Trs120_1st"/>
</dbReference>
<protein>
    <submittedName>
        <fullName evidence="8">TRAPP II complex</fullName>
    </submittedName>
</protein>
<keyword evidence="9" id="KW-1185">Reference proteome</keyword>
<feature type="domain" description="Trs120/TRAPPC9 first Ig-like" evidence="6">
    <location>
        <begin position="715"/>
        <end position="881"/>
    </location>
</feature>
<evidence type="ECO:0000259" key="7">
    <source>
        <dbReference type="Pfam" id="PF26283"/>
    </source>
</evidence>
<dbReference type="InterPro" id="IPR058563">
    <property type="entry name" value="Trs120_TRAPPC9_N"/>
</dbReference>
<evidence type="ECO:0000313" key="8">
    <source>
        <dbReference type="EMBL" id="KAF2478812.1"/>
    </source>
</evidence>
<dbReference type="Pfam" id="PF26251">
    <property type="entry name" value="TPR_TRAPPC9-Trs120"/>
    <property type="match status" value="1"/>
</dbReference>